<accession>A0A3S5AN68</accession>
<reference evidence="1" key="1">
    <citation type="submission" date="2018-11" db="EMBL/GenBank/DDBJ databases">
        <authorList>
            <consortium name="Pathogen Informatics"/>
        </authorList>
    </citation>
    <scope>NUCLEOTIDE SEQUENCE</scope>
</reference>
<comment type="caution">
    <text evidence="1">The sequence shown here is derived from an EMBL/GenBank/DDBJ whole genome shotgun (WGS) entry which is preliminary data.</text>
</comment>
<evidence type="ECO:0000313" key="2">
    <source>
        <dbReference type="Proteomes" id="UP000784294"/>
    </source>
</evidence>
<dbReference type="Proteomes" id="UP000784294">
    <property type="component" value="Unassembled WGS sequence"/>
</dbReference>
<dbReference type="AlphaFoldDB" id="A0A3S5AN68"/>
<sequence length="91" mass="10117">MYDDAGDAILKNSRPRCGLLDYDNKLVLSHHLRKPLIAGLLALEPAFYVEDNDTENEFASYVNSHFAFSQVLILSSEAANLETAIALLYSL</sequence>
<evidence type="ECO:0000313" key="1">
    <source>
        <dbReference type="EMBL" id="VEL41113.1"/>
    </source>
</evidence>
<organism evidence="1 2">
    <name type="scientific">Protopolystoma xenopodis</name>
    <dbReference type="NCBI Taxonomy" id="117903"/>
    <lineage>
        <taxon>Eukaryota</taxon>
        <taxon>Metazoa</taxon>
        <taxon>Spiralia</taxon>
        <taxon>Lophotrochozoa</taxon>
        <taxon>Platyhelminthes</taxon>
        <taxon>Monogenea</taxon>
        <taxon>Polyopisthocotylea</taxon>
        <taxon>Polystomatidea</taxon>
        <taxon>Polystomatidae</taxon>
        <taxon>Protopolystoma</taxon>
    </lineage>
</organism>
<name>A0A3S5AN68_9PLAT</name>
<proteinExistence type="predicted"/>
<protein>
    <submittedName>
        <fullName evidence="1">Uncharacterized protein</fullName>
    </submittedName>
</protein>
<keyword evidence="2" id="KW-1185">Reference proteome</keyword>
<gene>
    <name evidence="1" type="ORF">PXEA_LOCUS34553</name>
</gene>
<dbReference type="EMBL" id="CAAALY010267913">
    <property type="protein sequence ID" value="VEL41113.1"/>
    <property type="molecule type" value="Genomic_DNA"/>
</dbReference>